<keyword evidence="10" id="KW-0233">DNA recombination</keyword>
<comment type="caution">
    <text evidence="12">The sequence shown here is derived from an EMBL/GenBank/DDBJ whole genome shotgun (WGS) entry which is preliminary data.</text>
</comment>
<gene>
    <name evidence="12" type="ORF">S01H1_73275</name>
</gene>
<keyword evidence="8" id="KW-0460">Magnesium</keyword>
<evidence type="ECO:0000256" key="1">
    <source>
        <dbReference type="ARBA" id="ARBA00009518"/>
    </source>
</evidence>
<dbReference type="Pfam" id="PF02075">
    <property type="entry name" value="RuvC"/>
    <property type="match status" value="1"/>
</dbReference>
<evidence type="ECO:0000256" key="5">
    <source>
        <dbReference type="ARBA" id="ARBA00022759"/>
    </source>
</evidence>
<dbReference type="PROSITE" id="PS01321">
    <property type="entry name" value="RUVC"/>
    <property type="match status" value="1"/>
</dbReference>
<evidence type="ECO:0000256" key="8">
    <source>
        <dbReference type="ARBA" id="ARBA00022842"/>
    </source>
</evidence>
<reference evidence="12" key="1">
    <citation type="journal article" date="2014" name="Front. Microbiol.">
        <title>High frequency of phylogenetically diverse reductive dehalogenase-homologous genes in deep subseafloor sedimentary metagenomes.</title>
        <authorList>
            <person name="Kawai M."/>
            <person name="Futagami T."/>
            <person name="Toyoda A."/>
            <person name="Takaki Y."/>
            <person name="Nishi S."/>
            <person name="Hori S."/>
            <person name="Arai W."/>
            <person name="Tsubouchi T."/>
            <person name="Morono Y."/>
            <person name="Uchiyama I."/>
            <person name="Ito T."/>
            <person name="Fujiyama A."/>
            <person name="Inagaki F."/>
            <person name="Takami H."/>
        </authorList>
    </citation>
    <scope>NUCLEOTIDE SEQUENCE</scope>
    <source>
        <strain evidence="12">Expedition CK06-06</strain>
    </source>
</reference>
<evidence type="ECO:0000256" key="2">
    <source>
        <dbReference type="ARBA" id="ARBA00022490"/>
    </source>
</evidence>
<feature type="non-terminal residue" evidence="12">
    <location>
        <position position="1"/>
    </location>
</feature>
<dbReference type="InterPro" id="IPR002176">
    <property type="entry name" value="X-over_junc_endoDNase_RuvC"/>
</dbReference>
<evidence type="ECO:0000256" key="11">
    <source>
        <dbReference type="ARBA" id="ARBA00023204"/>
    </source>
</evidence>
<evidence type="ECO:0000256" key="6">
    <source>
        <dbReference type="ARBA" id="ARBA00022763"/>
    </source>
</evidence>
<evidence type="ECO:0000256" key="10">
    <source>
        <dbReference type="ARBA" id="ARBA00023172"/>
    </source>
</evidence>
<dbReference type="GO" id="GO:0046872">
    <property type="term" value="F:metal ion binding"/>
    <property type="evidence" value="ECO:0007669"/>
    <property type="project" value="UniProtKB-KW"/>
</dbReference>
<dbReference type="InterPro" id="IPR012337">
    <property type="entry name" value="RNaseH-like_sf"/>
</dbReference>
<dbReference type="SUPFAM" id="SSF53098">
    <property type="entry name" value="Ribonuclease H-like"/>
    <property type="match status" value="1"/>
</dbReference>
<organism evidence="12">
    <name type="scientific">marine sediment metagenome</name>
    <dbReference type="NCBI Taxonomy" id="412755"/>
    <lineage>
        <taxon>unclassified sequences</taxon>
        <taxon>metagenomes</taxon>
        <taxon>ecological metagenomes</taxon>
    </lineage>
</organism>
<dbReference type="GO" id="GO:0006281">
    <property type="term" value="P:DNA repair"/>
    <property type="evidence" value="ECO:0007669"/>
    <property type="project" value="UniProtKB-KW"/>
</dbReference>
<keyword evidence="9" id="KW-0238">DNA-binding</keyword>
<accession>X0WCP4</accession>
<dbReference type="Gene3D" id="3.30.420.10">
    <property type="entry name" value="Ribonuclease H-like superfamily/Ribonuclease H"/>
    <property type="match status" value="1"/>
</dbReference>
<evidence type="ECO:0000256" key="7">
    <source>
        <dbReference type="ARBA" id="ARBA00022801"/>
    </source>
</evidence>
<dbReference type="GO" id="GO:0003677">
    <property type="term" value="F:DNA binding"/>
    <property type="evidence" value="ECO:0007669"/>
    <property type="project" value="UniProtKB-KW"/>
</dbReference>
<keyword evidence="5" id="KW-0255">Endonuclease</keyword>
<keyword evidence="3" id="KW-0540">Nuclease</keyword>
<proteinExistence type="inferred from homology"/>
<evidence type="ECO:0000256" key="9">
    <source>
        <dbReference type="ARBA" id="ARBA00023125"/>
    </source>
</evidence>
<sequence>RIRPWDGEKLTEAGVFRADDDLTIEARLNQIAEDTNALLRQFKPDVVAVEELYSHYAHPKTAILMGHARGVILQKCAEAAARVMSFSATRIKKSVTGNGRASKEQMQRTIQTILSLPNVPAPADVADAIAAALCCANEVNSAP</sequence>
<protein>
    <submittedName>
        <fullName evidence="12">Uncharacterized protein</fullName>
    </submittedName>
</protein>
<dbReference type="InterPro" id="IPR020563">
    <property type="entry name" value="X-over_junc_endoDNase_Mg_BS"/>
</dbReference>
<keyword evidence="4" id="KW-0479">Metal-binding</keyword>
<keyword evidence="6" id="KW-0227">DNA damage</keyword>
<keyword evidence="7" id="KW-0378">Hydrolase</keyword>
<dbReference type="InterPro" id="IPR036397">
    <property type="entry name" value="RNaseH_sf"/>
</dbReference>
<name>X0WCP4_9ZZZZ</name>
<keyword evidence="2" id="KW-0963">Cytoplasm</keyword>
<dbReference type="AlphaFoldDB" id="X0WCP4"/>
<dbReference type="PANTHER" id="PTHR30194">
    <property type="entry name" value="CROSSOVER JUNCTION ENDODEOXYRIBONUCLEASE RUVC"/>
    <property type="match status" value="1"/>
</dbReference>
<dbReference type="GO" id="GO:0008821">
    <property type="term" value="F:crossover junction DNA endonuclease activity"/>
    <property type="evidence" value="ECO:0007669"/>
    <property type="project" value="InterPro"/>
</dbReference>
<keyword evidence="11" id="KW-0234">DNA repair</keyword>
<dbReference type="GO" id="GO:0006310">
    <property type="term" value="P:DNA recombination"/>
    <property type="evidence" value="ECO:0007669"/>
    <property type="project" value="UniProtKB-KW"/>
</dbReference>
<evidence type="ECO:0000313" key="12">
    <source>
        <dbReference type="EMBL" id="GAG28734.1"/>
    </source>
</evidence>
<comment type="similarity">
    <text evidence="1">Belongs to the RuvC family.</text>
</comment>
<dbReference type="PRINTS" id="PR00696">
    <property type="entry name" value="RSOLVASERUVC"/>
</dbReference>
<evidence type="ECO:0000256" key="3">
    <source>
        <dbReference type="ARBA" id="ARBA00022722"/>
    </source>
</evidence>
<dbReference type="EMBL" id="BARS01048953">
    <property type="protein sequence ID" value="GAG28734.1"/>
    <property type="molecule type" value="Genomic_DNA"/>
</dbReference>
<evidence type="ECO:0000256" key="4">
    <source>
        <dbReference type="ARBA" id="ARBA00022723"/>
    </source>
</evidence>
<dbReference type="PANTHER" id="PTHR30194:SF3">
    <property type="entry name" value="CROSSOVER JUNCTION ENDODEOXYRIBONUCLEASE RUVC"/>
    <property type="match status" value="1"/>
</dbReference>